<comment type="caution">
    <text evidence="9">The sequence shown here is derived from an EMBL/GenBank/DDBJ whole genome shotgun (WGS) entry which is preliminary data.</text>
</comment>
<evidence type="ECO:0000256" key="4">
    <source>
        <dbReference type="ARBA" id="ARBA00022737"/>
    </source>
</evidence>
<evidence type="ECO:0000256" key="5">
    <source>
        <dbReference type="ARBA" id="ARBA00023242"/>
    </source>
</evidence>
<feature type="coiled-coil region" evidence="7">
    <location>
        <begin position="201"/>
        <end position="235"/>
    </location>
</feature>
<dbReference type="UniPathway" id="UPA00989"/>
<keyword evidence="2 6" id="KW-0853">WD repeat</keyword>
<keyword evidence="7" id="KW-0175">Coiled coil</keyword>
<dbReference type="GO" id="GO:0005634">
    <property type="term" value="C:nucleus"/>
    <property type="evidence" value="ECO:0007669"/>
    <property type="project" value="UniProtKB-SubCell"/>
</dbReference>
<dbReference type="PANTHER" id="PTHR16288:SF0">
    <property type="entry name" value="TRNA (GUANINE-N(7)-)-METHYLTRANSFERASE NON-CATALYTIC SUBUNIT WDR4"/>
    <property type="match status" value="1"/>
</dbReference>
<evidence type="ECO:0000313" key="10">
    <source>
        <dbReference type="Proteomes" id="UP000191522"/>
    </source>
</evidence>
<sequence>MANFQHPFQCLQYVNRQAAGQQDVLIASAGQKLYTYAAATGQRLDVWPQDVDASKSTGVSSTEDRAAPENEQKLSSASEEQIEQKPASKKGSKDKGPAWSNIPLLVVSPDGKYVAVVTAEDKCIRTFRLSEGGKLQELSPRTMPKRPSALAPTPDGQTLLCGDKFGDAYAMPLIPGDYVKRTEAKQYKPLGPSATPLTVHTKRNLETLEQQKRTLESLEREKKAAAGEKEALNFEHQVILGHVSVLLDLISASVPQDSPDSRARSYILTADRDEHIRVSRGIPQVHVIERYCLGHTSFISKLFIPSWAPKVLVSGGGDGYLMVWNWIEGQIIQKVSLNEAVQAQDVIVRGIWEISLQQHAGPVKAILVGLEGCAQLLSFTLEDNNTLKLQSTIQLSGNVLDVTGIPSKGTVAVSVDTIREPSSTTTWKSIPGSPQTLVESFQVSSSQGSLIWSSADDSMAAEINSVGTADLSASLEPKQKKAFDDSLYSLVNLRKMKFDD</sequence>
<dbReference type="OrthoDB" id="339900at2759"/>
<evidence type="ECO:0000256" key="7">
    <source>
        <dbReference type="SAM" id="Coils"/>
    </source>
</evidence>
<gene>
    <name evidence="9" type="ORF">PENDEC_c017G07140</name>
</gene>
<comment type="similarity">
    <text evidence="6">Belongs to the WD repeat TRM82 family.</text>
</comment>
<dbReference type="Proteomes" id="UP000191522">
    <property type="component" value="Unassembled WGS sequence"/>
</dbReference>
<reference evidence="10" key="1">
    <citation type="journal article" date="2017" name="Nat. Microbiol.">
        <title>Global analysis of biosynthetic gene clusters reveals vast potential of secondary metabolite production in Penicillium species.</title>
        <authorList>
            <person name="Nielsen J.C."/>
            <person name="Grijseels S."/>
            <person name="Prigent S."/>
            <person name="Ji B."/>
            <person name="Dainat J."/>
            <person name="Nielsen K.F."/>
            <person name="Frisvad J.C."/>
            <person name="Workman M."/>
            <person name="Nielsen J."/>
        </authorList>
    </citation>
    <scope>NUCLEOTIDE SEQUENCE [LARGE SCALE GENOMIC DNA]</scope>
    <source>
        <strain evidence="10">IBT 11843</strain>
    </source>
</reference>
<dbReference type="AlphaFoldDB" id="A0A1V6P8D9"/>
<accession>A0A1V6P8D9</accession>
<proteinExistence type="inferred from homology"/>
<dbReference type="Gene3D" id="2.130.10.10">
    <property type="entry name" value="YVTN repeat-like/Quinoprotein amine dehydrogenase"/>
    <property type="match status" value="2"/>
</dbReference>
<dbReference type="EMBL" id="MDYL01000017">
    <property type="protein sequence ID" value="OQD73077.1"/>
    <property type="molecule type" value="Genomic_DNA"/>
</dbReference>
<evidence type="ECO:0000313" key="9">
    <source>
        <dbReference type="EMBL" id="OQD73077.1"/>
    </source>
</evidence>
<name>A0A1V6P8D9_PENDC</name>
<dbReference type="HAMAP" id="MF_03056">
    <property type="entry name" value="TRM82"/>
    <property type="match status" value="1"/>
</dbReference>
<dbReference type="STRING" id="69771.A0A1V6P8D9"/>
<keyword evidence="4 6" id="KW-0677">Repeat</keyword>
<dbReference type="InterPro" id="IPR015943">
    <property type="entry name" value="WD40/YVTN_repeat-like_dom_sf"/>
</dbReference>
<keyword evidence="5 6" id="KW-0539">Nucleus</keyword>
<dbReference type="OMA" id="SERCMPK"/>
<dbReference type="InterPro" id="IPR028884">
    <property type="entry name" value="Trm82"/>
</dbReference>
<evidence type="ECO:0000256" key="6">
    <source>
        <dbReference type="HAMAP-Rule" id="MF_03056"/>
    </source>
</evidence>
<keyword evidence="10" id="KW-1185">Reference proteome</keyword>
<comment type="pathway">
    <text evidence="6">tRNA modification; N(7)-methylguanine-tRNA biosynthesis.</text>
</comment>
<evidence type="ECO:0000256" key="2">
    <source>
        <dbReference type="ARBA" id="ARBA00022574"/>
    </source>
</evidence>
<dbReference type="InterPro" id="IPR036322">
    <property type="entry name" value="WD40_repeat_dom_sf"/>
</dbReference>
<dbReference type="GO" id="GO:0043527">
    <property type="term" value="C:tRNA methyltransferase complex"/>
    <property type="evidence" value="ECO:0007669"/>
    <property type="project" value="TreeGrafter"/>
</dbReference>
<dbReference type="SUPFAM" id="SSF50978">
    <property type="entry name" value="WD40 repeat-like"/>
    <property type="match status" value="1"/>
</dbReference>
<evidence type="ECO:0000256" key="1">
    <source>
        <dbReference type="ARBA" id="ARBA00004123"/>
    </source>
</evidence>
<feature type="compositionally biased region" description="Basic and acidic residues" evidence="8">
    <location>
        <begin position="62"/>
        <end position="72"/>
    </location>
</feature>
<comment type="subcellular location">
    <subcellularLocation>
        <location evidence="1 6">Nucleus</location>
    </subcellularLocation>
</comment>
<evidence type="ECO:0000256" key="3">
    <source>
        <dbReference type="ARBA" id="ARBA00022694"/>
    </source>
</evidence>
<dbReference type="GO" id="GO:0005829">
    <property type="term" value="C:cytosol"/>
    <property type="evidence" value="ECO:0007669"/>
    <property type="project" value="TreeGrafter"/>
</dbReference>
<organism evidence="9 10">
    <name type="scientific">Penicillium decumbens</name>
    <dbReference type="NCBI Taxonomy" id="69771"/>
    <lineage>
        <taxon>Eukaryota</taxon>
        <taxon>Fungi</taxon>
        <taxon>Dikarya</taxon>
        <taxon>Ascomycota</taxon>
        <taxon>Pezizomycotina</taxon>
        <taxon>Eurotiomycetes</taxon>
        <taxon>Eurotiomycetidae</taxon>
        <taxon>Eurotiales</taxon>
        <taxon>Aspergillaceae</taxon>
        <taxon>Penicillium</taxon>
    </lineage>
</organism>
<keyword evidence="3 6" id="KW-0819">tRNA processing</keyword>
<comment type="function">
    <text evidence="6">Required for the formation of N(7)-methylguanine at position 46 (m7G46) in tRNA. In the complex, it is required to stabilize and induce conformational changes of the catalytic subunit.</text>
</comment>
<evidence type="ECO:0000256" key="8">
    <source>
        <dbReference type="SAM" id="MobiDB-lite"/>
    </source>
</evidence>
<feature type="region of interest" description="Disordered" evidence="8">
    <location>
        <begin position="52"/>
        <end position="99"/>
    </location>
</feature>
<dbReference type="GO" id="GO:0106004">
    <property type="term" value="P:tRNA (guanine-N7)-methylation"/>
    <property type="evidence" value="ECO:0007669"/>
    <property type="project" value="UniProtKB-UniRule"/>
</dbReference>
<protein>
    <submittedName>
        <fullName evidence="9">Uncharacterized protein</fullName>
    </submittedName>
</protein>
<dbReference type="PANTHER" id="PTHR16288">
    <property type="entry name" value="WD40 REPEAT PROTEIN 4"/>
    <property type="match status" value="1"/>
</dbReference>